<dbReference type="PROSITE" id="PS51000">
    <property type="entry name" value="HTH_DEOR_2"/>
    <property type="match status" value="1"/>
</dbReference>
<dbReference type="InterPro" id="IPR050313">
    <property type="entry name" value="Carb_Metab_HTH_regulators"/>
</dbReference>
<dbReference type="Pfam" id="PF00455">
    <property type="entry name" value="DeoRC"/>
    <property type="match status" value="1"/>
</dbReference>
<dbReference type="NCBIfam" id="NF010034">
    <property type="entry name" value="PRK13509.1"/>
    <property type="match status" value="1"/>
</dbReference>
<dbReference type="Pfam" id="PF08220">
    <property type="entry name" value="HTH_DeoR"/>
    <property type="match status" value="1"/>
</dbReference>
<gene>
    <name evidence="5" type="ORF">SAMN02583745_01180</name>
</gene>
<name>A0A1I0B888_9GAMM</name>
<feature type="domain" description="HTH deoR-type" evidence="4">
    <location>
        <begin position="3"/>
        <end position="58"/>
    </location>
</feature>
<reference evidence="6" key="1">
    <citation type="submission" date="2016-10" db="EMBL/GenBank/DDBJ databases">
        <authorList>
            <person name="Varghese N."/>
            <person name="Submissions S."/>
        </authorList>
    </citation>
    <scope>NUCLEOTIDE SEQUENCE [LARGE SCALE GENOMIC DNA]</scope>
    <source>
        <strain evidence="6">DSM 18579</strain>
    </source>
</reference>
<dbReference type="SUPFAM" id="SSF46785">
    <property type="entry name" value="Winged helix' DNA-binding domain"/>
    <property type="match status" value="1"/>
</dbReference>
<dbReference type="SMART" id="SM01134">
    <property type="entry name" value="DeoRC"/>
    <property type="match status" value="1"/>
</dbReference>
<proteinExistence type="predicted"/>
<dbReference type="InterPro" id="IPR001034">
    <property type="entry name" value="DeoR_HTH"/>
</dbReference>
<keyword evidence="2" id="KW-0238">DNA-binding</keyword>
<keyword evidence="3" id="KW-0804">Transcription</keyword>
<dbReference type="GO" id="GO:0003677">
    <property type="term" value="F:DNA binding"/>
    <property type="evidence" value="ECO:0007669"/>
    <property type="project" value="UniProtKB-KW"/>
</dbReference>
<dbReference type="Gene3D" id="1.10.10.10">
    <property type="entry name" value="Winged helix-like DNA-binding domain superfamily/Winged helix DNA-binding domain"/>
    <property type="match status" value="1"/>
</dbReference>
<keyword evidence="1" id="KW-0805">Transcription regulation</keyword>
<dbReference type="OrthoDB" id="9816363at2"/>
<dbReference type="STRING" id="1123402.SAMN02583745_01180"/>
<dbReference type="Proteomes" id="UP000242642">
    <property type="component" value="Unassembled WGS sequence"/>
</dbReference>
<accession>A0A1I0B888</accession>
<organism evidence="5 6">
    <name type="scientific">Thorsellia anophelis DSM 18579</name>
    <dbReference type="NCBI Taxonomy" id="1123402"/>
    <lineage>
        <taxon>Bacteria</taxon>
        <taxon>Pseudomonadati</taxon>
        <taxon>Pseudomonadota</taxon>
        <taxon>Gammaproteobacteria</taxon>
        <taxon>Enterobacterales</taxon>
        <taxon>Thorselliaceae</taxon>
        <taxon>Thorsellia</taxon>
    </lineage>
</organism>
<dbReference type="InterPro" id="IPR037171">
    <property type="entry name" value="NagB/RpiA_transferase-like"/>
</dbReference>
<evidence type="ECO:0000313" key="6">
    <source>
        <dbReference type="Proteomes" id="UP000242642"/>
    </source>
</evidence>
<evidence type="ECO:0000256" key="3">
    <source>
        <dbReference type="ARBA" id="ARBA00023163"/>
    </source>
</evidence>
<evidence type="ECO:0000256" key="2">
    <source>
        <dbReference type="ARBA" id="ARBA00023125"/>
    </source>
</evidence>
<dbReference type="InterPro" id="IPR036388">
    <property type="entry name" value="WH-like_DNA-bd_sf"/>
</dbReference>
<protein>
    <submittedName>
        <fullName evidence="5">Transcriptional regulator, DeoR family</fullName>
    </submittedName>
</protein>
<evidence type="ECO:0000259" key="4">
    <source>
        <dbReference type="PROSITE" id="PS51000"/>
    </source>
</evidence>
<keyword evidence="6" id="KW-1185">Reference proteome</keyword>
<dbReference type="InterPro" id="IPR018356">
    <property type="entry name" value="Tscrpt_reg_HTH_DeoR_CS"/>
</dbReference>
<dbReference type="PANTHER" id="PTHR30363:SF55">
    <property type="entry name" value="HTH-TYPE TRANSCRIPTIONAL REGULATOR ULAR"/>
    <property type="match status" value="1"/>
</dbReference>
<evidence type="ECO:0000313" key="5">
    <source>
        <dbReference type="EMBL" id="SET02978.1"/>
    </source>
</evidence>
<dbReference type="SUPFAM" id="SSF100950">
    <property type="entry name" value="NagB/RpiA/CoA transferase-like"/>
    <property type="match status" value="1"/>
</dbReference>
<sequence length="255" mass="28534">MNEVSRQNAIKELINQKGQLKVIDIVNHFSISPATARRDITKLAQAGHIKKVRNGIERNKLTENQPKWAPLSLSNDMNFNEKEKIAKCAATFCQEYENVIINCGSTAFLLGRELCNKKVSIITNYFPLACYLIEHDHENVIIMGGQYNKNQNVILNPLGMMNDIYAAKWMFTSGKTLTPNGLYKTEILTALSEQQIIKNVDKIVVVVDSSKIAMNVDSGMLFCPLDTIDFVITGKEANPQAIEMIKKSGVEVILV</sequence>
<dbReference type="GO" id="GO:0003700">
    <property type="term" value="F:DNA-binding transcription factor activity"/>
    <property type="evidence" value="ECO:0007669"/>
    <property type="project" value="InterPro"/>
</dbReference>
<dbReference type="PANTHER" id="PTHR30363">
    <property type="entry name" value="HTH-TYPE TRANSCRIPTIONAL REGULATOR SRLR-RELATED"/>
    <property type="match status" value="1"/>
</dbReference>
<evidence type="ECO:0000256" key="1">
    <source>
        <dbReference type="ARBA" id="ARBA00023015"/>
    </source>
</evidence>
<dbReference type="SMART" id="SM00420">
    <property type="entry name" value="HTH_DEOR"/>
    <property type="match status" value="1"/>
</dbReference>
<dbReference type="InterPro" id="IPR036390">
    <property type="entry name" value="WH_DNA-bd_sf"/>
</dbReference>
<dbReference type="RefSeq" id="WP_093318558.1">
    <property type="nucleotide sequence ID" value="NZ_FOHV01000007.1"/>
</dbReference>
<dbReference type="AlphaFoldDB" id="A0A1I0B888"/>
<dbReference type="EMBL" id="FOHV01000007">
    <property type="protein sequence ID" value="SET02978.1"/>
    <property type="molecule type" value="Genomic_DNA"/>
</dbReference>
<dbReference type="PROSITE" id="PS00894">
    <property type="entry name" value="HTH_DEOR_1"/>
    <property type="match status" value="1"/>
</dbReference>
<dbReference type="InterPro" id="IPR014036">
    <property type="entry name" value="DeoR-like_C"/>
</dbReference>